<comment type="caution">
    <text evidence="1">The sequence shown here is derived from an EMBL/GenBank/DDBJ whole genome shotgun (WGS) entry which is preliminary data.</text>
</comment>
<name>A0ACB8US50_9EURO</name>
<gene>
    <name evidence="1" type="ORF">LOY88_005277</name>
</gene>
<reference evidence="1" key="1">
    <citation type="journal article" date="2022" name="bioRxiv">
        <title>Population genetic analysis of Ophidiomyces ophidiicola, the causative agent of snake fungal disease, indicates recent introductions to the USA.</title>
        <authorList>
            <person name="Ladner J.T."/>
            <person name="Palmer J.M."/>
            <person name="Ettinger C.L."/>
            <person name="Stajich J.E."/>
            <person name="Farrell T.M."/>
            <person name="Glorioso B.M."/>
            <person name="Lawson B."/>
            <person name="Price S.J."/>
            <person name="Stengle A.G."/>
            <person name="Grear D.A."/>
            <person name="Lorch J.M."/>
        </authorList>
    </citation>
    <scope>NUCLEOTIDE SEQUENCE</scope>
    <source>
        <strain evidence="1">NWHC 24266-5</strain>
    </source>
</reference>
<proteinExistence type="predicted"/>
<sequence>MARVRKKRKPPATMEAAAAHQGLLARSPLVFRFVILLASAQYVLLVAAAHTDIAAIPPKQPARQSGLKLASTFQLRL</sequence>
<dbReference type="EMBL" id="JALBCA010000090">
    <property type="protein sequence ID" value="KAI2383469.1"/>
    <property type="molecule type" value="Genomic_DNA"/>
</dbReference>
<evidence type="ECO:0000313" key="1">
    <source>
        <dbReference type="EMBL" id="KAI2383469.1"/>
    </source>
</evidence>
<accession>A0ACB8US50</accession>
<protein>
    <submittedName>
        <fullName evidence="1">Uncharacterized protein</fullName>
    </submittedName>
</protein>
<organism evidence="1">
    <name type="scientific">Ophidiomyces ophidiicola</name>
    <dbReference type="NCBI Taxonomy" id="1387563"/>
    <lineage>
        <taxon>Eukaryota</taxon>
        <taxon>Fungi</taxon>
        <taxon>Dikarya</taxon>
        <taxon>Ascomycota</taxon>
        <taxon>Pezizomycotina</taxon>
        <taxon>Eurotiomycetes</taxon>
        <taxon>Eurotiomycetidae</taxon>
        <taxon>Onygenales</taxon>
        <taxon>Onygenaceae</taxon>
        <taxon>Ophidiomyces</taxon>
    </lineage>
</organism>